<evidence type="ECO:0000256" key="4">
    <source>
        <dbReference type="ARBA" id="ARBA00022676"/>
    </source>
</evidence>
<feature type="region of interest" description="Disordered" evidence="9">
    <location>
        <begin position="144"/>
        <end position="174"/>
    </location>
</feature>
<organism evidence="11 12">
    <name type="scientific">Quisquiliibacterium transsilvanicum</name>
    <dbReference type="NCBI Taxonomy" id="1549638"/>
    <lineage>
        <taxon>Bacteria</taxon>
        <taxon>Pseudomonadati</taxon>
        <taxon>Pseudomonadota</taxon>
        <taxon>Betaproteobacteria</taxon>
        <taxon>Burkholderiales</taxon>
        <taxon>Burkholderiaceae</taxon>
        <taxon>Quisquiliibacterium</taxon>
    </lineage>
</organism>
<evidence type="ECO:0000256" key="1">
    <source>
        <dbReference type="ARBA" id="ARBA00004141"/>
    </source>
</evidence>
<comment type="pathway">
    <text evidence="3">Sphingolipid metabolism.</text>
</comment>
<evidence type="ECO:0000313" key="12">
    <source>
        <dbReference type="Proteomes" id="UP000532440"/>
    </source>
</evidence>
<evidence type="ECO:0000256" key="5">
    <source>
        <dbReference type="ARBA" id="ARBA00022679"/>
    </source>
</evidence>
<comment type="subcellular location">
    <subcellularLocation>
        <location evidence="1">Membrane</location>
        <topology evidence="1">Multi-pass membrane protein</topology>
    </subcellularLocation>
</comment>
<keyword evidence="5" id="KW-0808">Transferase</keyword>
<keyword evidence="6" id="KW-0812">Transmembrane</keyword>
<dbReference type="Gene3D" id="3.90.550.10">
    <property type="entry name" value="Spore Coat Polysaccharide Biosynthesis Protein SpsA, Chain A"/>
    <property type="match status" value="1"/>
</dbReference>
<dbReference type="InterPro" id="IPR029044">
    <property type="entry name" value="Nucleotide-diphossugar_trans"/>
</dbReference>
<feature type="domain" description="Glycosyltransferase 2-like" evidence="10">
    <location>
        <begin position="53"/>
        <end position="124"/>
    </location>
</feature>
<evidence type="ECO:0000259" key="10">
    <source>
        <dbReference type="Pfam" id="PF00535"/>
    </source>
</evidence>
<dbReference type="InterPro" id="IPR001173">
    <property type="entry name" value="Glyco_trans_2-like"/>
</dbReference>
<dbReference type="PANTHER" id="PTHR43179">
    <property type="entry name" value="RHAMNOSYLTRANSFERASE WBBL"/>
    <property type="match status" value="1"/>
</dbReference>
<evidence type="ECO:0000256" key="9">
    <source>
        <dbReference type="SAM" id="MobiDB-lite"/>
    </source>
</evidence>
<accession>A0A7W8HJZ9</accession>
<keyword evidence="12" id="KW-1185">Reference proteome</keyword>
<evidence type="ECO:0000256" key="2">
    <source>
        <dbReference type="ARBA" id="ARBA00004760"/>
    </source>
</evidence>
<evidence type="ECO:0000256" key="8">
    <source>
        <dbReference type="ARBA" id="ARBA00023136"/>
    </source>
</evidence>
<evidence type="ECO:0000256" key="7">
    <source>
        <dbReference type="ARBA" id="ARBA00022989"/>
    </source>
</evidence>
<keyword evidence="7" id="KW-1133">Transmembrane helix</keyword>
<evidence type="ECO:0000256" key="6">
    <source>
        <dbReference type="ARBA" id="ARBA00022692"/>
    </source>
</evidence>
<dbReference type="InterPro" id="IPR025993">
    <property type="entry name" value="Ceramide_glucosylTrfase"/>
</dbReference>
<dbReference type="GO" id="GO:0016020">
    <property type="term" value="C:membrane"/>
    <property type="evidence" value="ECO:0007669"/>
    <property type="project" value="UniProtKB-SubCell"/>
</dbReference>
<protein>
    <recommendedName>
        <fullName evidence="10">Glycosyltransferase 2-like domain-containing protein</fullName>
    </recommendedName>
</protein>
<evidence type="ECO:0000256" key="3">
    <source>
        <dbReference type="ARBA" id="ARBA00004991"/>
    </source>
</evidence>
<keyword evidence="4" id="KW-0328">Glycosyltransferase</keyword>
<reference evidence="11 12" key="1">
    <citation type="submission" date="2020-08" db="EMBL/GenBank/DDBJ databases">
        <title>Genomic Encyclopedia of Type Strains, Phase IV (KMG-IV): sequencing the most valuable type-strain genomes for metagenomic binning, comparative biology and taxonomic classification.</title>
        <authorList>
            <person name="Goeker M."/>
        </authorList>
    </citation>
    <scope>NUCLEOTIDE SEQUENCE [LARGE SCALE GENOMIC DNA]</scope>
    <source>
        <strain evidence="11 12">DSM 29781</strain>
    </source>
</reference>
<dbReference type="Pfam" id="PF13506">
    <property type="entry name" value="Glyco_transf_21"/>
    <property type="match status" value="1"/>
</dbReference>
<comment type="pathway">
    <text evidence="2">Lipid metabolism; sphingolipid metabolism.</text>
</comment>
<comment type="caution">
    <text evidence="11">The sequence shown here is derived from an EMBL/GenBank/DDBJ whole genome shotgun (WGS) entry which is preliminary data.</text>
</comment>
<gene>
    <name evidence="11" type="ORF">HNQ70_003514</name>
</gene>
<dbReference type="SUPFAM" id="SSF53448">
    <property type="entry name" value="Nucleotide-diphospho-sugar transferases"/>
    <property type="match status" value="1"/>
</dbReference>
<sequence length="284" mass="30760">MFTVSLVSHRQGDLAQRMLDDLARTGALLDRVVITRNLPERWQPACAHPGATLEVIDNPQPRGFGANHNAAFARCASEWFVVANPDLRLPADPLPALLAAAAPGVGLVAPLVREPDGSVADSARALPTPAALLRRYLPGGLARAASRAAPTTAPHPGTGESLQPASGEASGPPSGETPQWYAGMFLAIRSEAFEAIGGFDERYHLYCEDVDLCARLRLAGWQLRQARDAVVVHDARRASRRSLRHLGWHLASMTRLWRSDAWRRYRALIASEGAPLPMRAPGRD</sequence>
<dbReference type="Proteomes" id="UP000532440">
    <property type="component" value="Unassembled WGS sequence"/>
</dbReference>
<proteinExistence type="predicted"/>
<dbReference type="Pfam" id="PF00535">
    <property type="entry name" value="Glycos_transf_2"/>
    <property type="match status" value="1"/>
</dbReference>
<keyword evidence="8" id="KW-0472">Membrane</keyword>
<dbReference type="PANTHER" id="PTHR43179:SF10">
    <property type="entry name" value="GLYCOSYL TRANSFERASE"/>
    <property type="match status" value="1"/>
</dbReference>
<dbReference type="RefSeq" id="WP_246435068.1">
    <property type="nucleotide sequence ID" value="NZ_BAABEW010000020.1"/>
</dbReference>
<dbReference type="AlphaFoldDB" id="A0A7W8HJZ9"/>
<dbReference type="GO" id="GO:0016757">
    <property type="term" value="F:glycosyltransferase activity"/>
    <property type="evidence" value="ECO:0007669"/>
    <property type="project" value="UniProtKB-KW"/>
</dbReference>
<evidence type="ECO:0000313" key="11">
    <source>
        <dbReference type="EMBL" id="MBB5273484.1"/>
    </source>
</evidence>
<name>A0A7W8HJZ9_9BURK</name>
<dbReference type="EMBL" id="JACHGB010000007">
    <property type="protein sequence ID" value="MBB5273484.1"/>
    <property type="molecule type" value="Genomic_DNA"/>
</dbReference>